<protein>
    <recommendedName>
        <fullName evidence="7">JmjC domain-containing protein</fullName>
    </recommendedName>
</protein>
<keyword evidence="2" id="KW-0479">Metal-binding</keyword>
<dbReference type="OrthoDB" id="1667110at2759"/>
<keyword evidence="3" id="KW-0539">Nucleus</keyword>
<evidence type="ECO:0000256" key="4">
    <source>
        <dbReference type="SAM" id="MobiDB-lite"/>
    </source>
</evidence>
<dbReference type="GO" id="GO:0000785">
    <property type="term" value="C:chromatin"/>
    <property type="evidence" value="ECO:0007669"/>
    <property type="project" value="TreeGrafter"/>
</dbReference>
<dbReference type="GO" id="GO:0006357">
    <property type="term" value="P:regulation of transcription by RNA polymerase II"/>
    <property type="evidence" value="ECO:0007669"/>
    <property type="project" value="TreeGrafter"/>
</dbReference>
<dbReference type="Proteomes" id="UP000278143">
    <property type="component" value="Unassembled WGS sequence"/>
</dbReference>
<feature type="compositionally biased region" description="Pro residues" evidence="4">
    <location>
        <begin position="57"/>
        <end position="69"/>
    </location>
</feature>
<gene>
    <name evidence="5" type="ORF">SYNPS1DRAFT_29399</name>
</gene>
<dbReference type="Gene3D" id="2.60.120.650">
    <property type="entry name" value="Cupin"/>
    <property type="match status" value="1"/>
</dbReference>
<evidence type="ECO:0000256" key="2">
    <source>
        <dbReference type="ARBA" id="ARBA00022723"/>
    </source>
</evidence>
<evidence type="ECO:0000313" key="6">
    <source>
        <dbReference type="Proteomes" id="UP000278143"/>
    </source>
</evidence>
<evidence type="ECO:0000256" key="3">
    <source>
        <dbReference type="ARBA" id="ARBA00023242"/>
    </source>
</evidence>
<comment type="subcellular location">
    <subcellularLocation>
        <location evidence="1">Nucleus</location>
    </subcellularLocation>
</comment>
<feature type="region of interest" description="Disordered" evidence="4">
    <location>
        <begin position="43"/>
        <end position="78"/>
    </location>
</feature>
<organism evidence="5 6">
    <name type="scientific">Syncephalis pseudoplumigaleata</name>
    <dbReference type="NCBI Taxonomy" id="1712513"/>
    <lineage>
        <taxon>Eukaryota</taxon>
        <taxon>Fungi</taxon>
        <taxon>Fungi incertae sedis</taxon>
        <taxon>Zoopagomycota</taxon>
        <taxon>Zoopagomycotina</taxon>
        <taxon>Zoopagomycetes</taxon>
        <taxon>Zoopagales</taxon>
        <taxon>Piptocephalidaceae</taxon>
        <taxon>Syncephalis</taxon>
    </lineage>
</organism>
<evidence type="ECO:0000256" key="1">
    <source>
        <dbReference type="ARBA" id="ARBA00004123"/>
    </source>
</evidence>
<dbReference type="GO" id="GO:0000118">
    <property type="term" value="C:histone deacetylase complex"/>
    <property type="evidence" value="ECO:0007669"/>
    <property type="project" value="TreeGrafter"/>
</dbReference>
<evidence type="ECO:0000313" key="5">
    <source>
        <dbReference type="EMBL" id="RKP24852.1"/>
    </source>
</evidence>
<accession>A0A4P9YZ37</accession>
<evidence type="ECO:0008006" key="7">
    <source>
        <dbReference type="Google" id="ProtNLM"/>
    </source>
</evidence>
<dbReference type="PANTHER" id="PTHR12549">
    <property type="entry name" value="JMJC DOMAIN-CONTAINING HISTONE DEMETHYLATION PROTEIN"/>
    <property type="match status" value="1"/>
</dbReference>
<proteinExistence type="predicted"/>
<feature type="non-terminal residue" evidence="5">
    <location>
        <position position="596"/>
    </location>
</feature>
<dbReference type="GO" id="GO:0031490">
    <property type="term" value="F:chromatin DNA binding"/>
    <property type="evidence" value="ECO:0007669"/>
    <property type="project" value="TreeGrafter"/>
</dbReference>
<dbReference type="SUPFAM" id="SSF51197">
    <property type="entry name" value="Clavaminate synthase-like"/>
    <property type="match status" value="1"/>
</dbReference>
<feature type="compositionally biased region" description="Low complexity" evidence="4">
    <location>
        <begin position="224"/>
        <end position="241"/>
    </location>
</feature>
<reference evidence="6" key="1">
    <citation type="journal article" date="2018" name="Nat. Microbiol.">
        <title>Leveraging single-cell genomics to expand the fungal tree of life.</title>
        <authorList>
            <person name="Ahrendt S.R."/>
            <person name="Quandt C.A."/>
            <person name="Ciobanu D."/>
            <person name="Clum A."/>
            <person name="Salamov A."/>
            <person name="Andreopoulos B."/>
            <person name="Cheng J.F."/>
            <person name="Woyke T."/>
            <person name="Pelin A."/>
            <person name="Henrissat B."/>
            <person name="Reynolds N.K."/>
            <person name="Benny G.L."/>
            <person name="Smith M.E."/>
            <person name="James T.Y."/>
            <person name="Grigoriev I.V."/>
        </authorList>
    </citation>
    <scope>NUCLEOTIDE SEQUENCE [LARGE SCALE GENOMIC DNA]</scope>
    <source>
        <strain evidence="6">Benny S71-1</strain>
    </source>
</reference>
<dbReference type="AlphaFoldDB" id="A0A4P9YZ37"/>
<sequence length="596" mass="66966">MLPPTSSKPLDSTLGAAGVVVREMAKPPDVTIRFSSSGEVSYKPDIVASGTSHSKPATPPIAKPAPTAPQPQAHTPDRTLLASIPPESAYILDQKLEAHARPATKEELRFCASMTGLPETTVDAYLRYRLAHRKSNGRRMPPPPAVVVVDEPIDVDHDGSHVRATGRPQRAAARIQSYAHLEAGHSSDDDDDEDGDDDADAAADEDEDEEVDMSSNHRRASYGTTEAATPTRKAARPARMTKQPQELGYVHGDLSKVVPRTLQGPVFWQTIQCRRQPFNRFERCVSCVTRDSGCRFVRVRVFALCPNAVGKKRTNIVSSDLIYGPFFCSAVDEESEGRLMPWSRQDVPRTHDSAMMASTEHDTHARARYPFGSPEQFILGRVAPTVRRLVDRELTFAEHAPCYRREPLHLQRQLCDACLTNIFNGFWMCSICGLEICMDCYDEWDTGRDRERVQQCTYGRQHGRQHMVRMCSYGLGELRWMKETLAQQSLPPPLPPSALPLSDDGSFEAVGHFRPYQKLHITSDNDQLDRFQACWQRGEACFVPNLLDRFTRELWTPSWFIEHHGHEVTEMIDCRTGDALVDMTVGRFFRGFSDIT</sequence>
<dbReference type="GO" id="GO:0032454">
    <property type="term" value="F:histone H3K9 demethylase activity"/>
    <property type="evidence" value="ECO:0007669"/>
    <property type="project" value="InterPro"/>
</dbReference>
<dbReference type="EMBL" id="KZ990003">
    <property type="protein sequence ID" value="RKP24852.1"/>
    <property type="molecule type" value="Genomic_DNA"/>
</dbReference>
<keyword evidence="6" id="KW-1185">Reference proteome</keyword>
<dbReference type="GO" id="GO:0003712">
    <property type="term" value="F:transcription coregulator activity"/>
    <property type="evidence" value="ECO:0007669"/>
    <property type="project" value="TreeGrafter"/>
</dbReference>
<feature type="region of interest" description="Disordered" evidence="4">
    <location>
        <begin position="183"/>
        <end position="241"/>
    </location>
</feature>
<dbReference type="InterPro" id="IPR045109">
    <property type="entry name" value="LSDs-like"/>
</dbReference>
<dbReference type="GO" id="GO:0046872">
    <property type="term" value="F:metal ion binding"/>
    <property type="evidence" value="ECO:0007669"/>
    <property type="project" value="UniProtKB-KW"/>
</dbReference>
<feature type="compositionally biased region" description="Acidic residues" evidence="4">
    <location>
        <begin position="188"/>
        <end position="212"/>
    </location>
</feature>
<name>A0A4P9YZ37_9FUNG</name>
<dbReference type="PANTHER" id="PTHR12549:SF38">
    <property type="entry name" value="JMJC DOMAIN-CONTAINING HISTONE DEMETHYLASE 2, ISOFORM A"/>
    <property type="match status" value="1"/>
</dbReference>